<dbReference type="AlphaFoldDB" id="A0A8S4QIU9"/>
<dbReference type="EMBL" id="CAKXAJ010007748">
    <property type="protein sequence ID" value="CAH2210559.1"/>
    <property type="molecule type" value="Genomic_DNA"/>
</dbReference>
<sequence>MFCLVPTPLPRALRDWSVQSNRFTIRSTLQTRPSAVEGSGGLSRTNEVPVEDWSHLLPHDPIQAAVKEQPTTSHGPTNLAIIWAETAGWCPVLARGVFPGHLLDSLQVLFSSPCPHLPFSPFWGCTILYGLTALRRGPTLSD</sequence>
<evidence type="ECO:0000313" key="1">
    <source>
        <dbReference type="EMBL" id="CAH2210559.1"/>
    </source>
</evidence>
<organism evidence="1 2">
    <name type="scientific">Pararge aegeria aegeria</name>
    <dbReference type="NCBI Taxonomy" id="348720"/>
    <lineage>
        <taxon>Eukaryota</taxon>
        <taxon>Metazoa</taxon>
        <taxon>Ecdysozoa</taxon>
        <taxon>Arthropoda</taxon>
        <taxon>Hexapoda</taxon>
        <taxon>Insecta</taxon>
        <taxon>Pterygota</taxon>
        <taxon>Neoptera</taxon>
        <taxon>Endopterygota</taxon>
        <taxon>Lepidoptera</taxon>
        <taxon>Glossata</taxon>
        <taxon>Ditrysia</taxon>
        <taxon>Papilionoidea</taxon>
        <taxon>Nymphalidae</taxon>
        <taxon>Satyrinae</taxon>
        <taxon>Satyrini</taxon>
        <taxon>Parargina</taxon>
        <taxon>Pararge</taxon>
    </lineage>
</organism>
<keyword evidence="2" id="KW-1185">Reference proteome</keyword>
<proteinExistence type="predicted"/>
<comment type="caution">
    <text evidence="1">The sequence shown here is derived from an EMBL/GenBank/DDBJ whole genome shotgun (WGS) entry which is preliminary data.</text>
</comment>
<reference evidence="1" key="1">
    <citation type="submission" date="2022-03" db="EMBL/GenBank/DDBJ databases">
        <authorList>
            <person name="Lindestad O."/>
        </authorList>
    </citation>
    <scope>NUCLEOTIDE SEQUENCE</scope>
</reference>
<name>A0A8S4QIU9_9NEOP</name>
<protein>
    <submittedName>
        <fullName evidence="1">Jg3739 protein</fullName>
    </submittedName>
</protein>
<accession>A0A8S4QIU9</accession>
<gene>
    <name evidence="1" type="primary">jg3739</name>
    <name evidence="1" type="ORF">PAEG_LOCUS2450</name>
</gene>
<dbReference type="Proteomes" id="UP000838756">
    <property type="component" value="Unassembled WGS sequence"/>
</dbReference>
<evidence type="ECO:0000313" key="2">
    <source>
        <dbReference type="Proteomes" id="UP000838756"/>
    </source>
</evidence>